<evidence type="ECO:0000313" key="1">
    <source>
        <dbReference type="EMBL" id="EHM51380.1"/>
    </source>
</evidence>
<gene>
    <name evidence="1" type="ORF">HMPREF0372_01756</name>
</gene>
<evidence type="ECO:0000313" key="2">
    <source>
        <dbReference type="Proteomes" id="UP000004459"/>
    </source>
</evidence>
<dbReference type="HOGENOM" id="CLU_3251867_0_0_9"/>
<reference evidence="1 2" key="1">
    <citation type="submission" date="2011-08" db="EMBL/GenBank/DDBJ databases">
        <authorList>
            <person name="Weinstock G."/>
            <person name="Sodergren E."/>
            <person name="Clifton S."/>
            <person name="Fulton L."/>
            <person name="Fulton B."/>
            <person name="Courtney L."/>
            <person name="Fronick C."/>
            <person name="Harrison M."/>
            <person name="Strong C."/>
            <person name="Farmer C."/>
            <person name="Delahaunty K."/>
            <person name="Markovic C."/>
            <person name="Hall O."/>
            <person name="Minx P."/>
            <person name="Tomlinson C."/>
            <person name="Mitreva M."/>
            <person name="Hou S."/>
            <person name="Chen J."/>
            <person name="Wollam A."/>
            <person name="Pepin K.H."/>
            <person name="Johnson M."/>
            <person name="Bhonagiri V."/>
            <person name="Zhang X."/>
            <person name="Suruliraj S."/>
            <person name="Warren W."/>
            <person name="Chinwalla A."/>
            <person name="Mardis E.R."/>
            <person name="Wilson R.K."/>
        </authorList>
    </citation>
    <scope>NUCLEOTIDE SEQUENCE [LARGE SCALE GENOMIC DNA]</scope>
    <source>
        <strain evidence="1 2">ATCC 29863</strain>
    </source>
</reference>
<proteinExistence type="predicted"/>
<comment type="caution">
    <text evidence="1">The sequence shown here is derived from an EMBL/GenBank/DDBJ whole genome shotgun (WGS) entry which is preliminary data.</text>
</comment>
<dbReference type="AlphaFoldDB" id="G9YQG4"/>
<sequence length="42" mass="4947">MFHKDLPCCAFISLIVIAYPWRVCYNKFHSPNNILQTGDWFG</sequence>
<dbReference type="EMBL" id="AGCK01000134">
    <property type="protein sequence ID" value="EHM51380.1"/>
    <property type="molecule type" value="Genomic_DNA"/>
</dbReference>
<protein>
    <submittedName>
        <fullName evidence="1">Uncharacterized protein</fullName>
    </submittedName>
</protein>
<name>G9YQG4_FLAPL</name>
<dbReference type="Proteomes" id="UP000004459">
    <property type="component" value="Unassembled WGS sequence"/>
</dbReference>
<organism evidence="1 2">
    <name type="scientific">Flavonifractor plautii ATCC 29863</name>
    <dbReference type="NCBI Taxonomy" id="411475"/>
    <lineage>
        <taxon>Bacteria</taxon>
        <taxon>Bacillati</taxon>
        <taxon>Bacillota</taxon>
        <taxon>Clostridia</taxon>
        <taxon>Eubacteriales</taxon>
        <taxon>Oscillospiraceae</taxon>
        <taxon>Flavonifractor</taxon>
    </lineage>
</organism>
<accession>G9YQG4</accession>